<dbReference type="Pfam" id="PF13524">
    <property type="entry name" value="Glyco_trans_1_2"/>
    <property type="match status" value="1"/>
</dbReference>
<dbReference type="STRING" id="574650.SAMN04487966_102159"/>
<keyword evidence="3 8" id="KW-0808">Transferase</keyword>
<evidence type="ECO:0000259" key="5">
    <source>
        <dbReference type="Pfam" id="PF00534"/>
    </source>
</evidence>
<dbReference type="Proteomes" id="UP000198881">
    <property type="component" value="Unassembled WGS sequence"/>
</dbReference>
<dbReference type="GO" id="GO:0016758">
    <property type="term" value="F:hexosyltransferase activity"/>
    <property type="evidence" value="ECO:0007669"/>
    <property type="project" value="TreeGrafter"/>
</dbReference>
<dbReference type="PANTHER" id="PTHR45947:SF3">
    <property type="entry name" value="SULFOQUINOVOSYL TRANSFERASE SQD2"/>
    <property type="match status" value="1"/>
</dbReference>
<evidence type="ECO:0000256" key="4">
    <source>
        <dbReference type="SAM" id="Phobius"/>
    </source>
</evidence>
<dbReference type="Gene3D" id="3.40.50.2000">
    <property type="entry name" value="Glycogen Phosphorylase B"/>
    <property type="match status" value="3"/>
</dbReference>
<dbReference type="EMBL" id="FPCG01000002">
    <property type="protein sequence ID" value="SFV21059.1"/>
    <property type="molecule type" value="Genomic_DNA"/>
</dbReference>
<dbReference type="CDD" id="cd03801">
    <property type="entry name" value="GT4_PimA-like"/>
    <property type="match status" value="1"/>
</dbReference>
<keyword evidence="4" id="KW-0472">Membrane</keyword>
<dbReference type="Pfam" id="PF00534">
    <property type="entry name" value="Glycos_transf_1"/>
    <property type="match status" value="1"/>
</dbReference>
<gene>
    <name evidence="8" type="ORF">SAMN04487966_102159</name>
</gene>
<dbReference type="RefSeq" id="WP_091694440.1">
    <property type="nucleotide sequence ID" value="NZ_FPCG01000002.1"/>
</dbReference>
<name>A0A1I7MGL9_9MICC</name>
<evidence type="ECO:0000256" key="3">
    <source>
        <dbReference type="ARBA" id="ARBA00022679"/>
    </source>
</evidence>
<organism evidence="8 9">
    <name type="scientific">Micrococcus terreus</name>
    <dbReference type="NCBI Taxonomy" id="574650"/>
    <lineage>
        <taxon>Bacteria</taxon>
        <taxon>Bacillati</taxon>
        <taxon>Actinomycetota</taxon>
        <taxon>Actinomycetes</taxon>
        <taxon>Micrococcales</taxon>
        <taxon>Micrococcaceae</taxon>
        <taxon>Micrococcus</taxon>
    </lineage>
</organism>
<sequence length="1436" mass="160632">MLKLFLRFSRRQKIVVGFFTLAAIFGTVLAFLVDPTVLLIGLFWLQAVAVFVMVMFLRRFNAKVTRLMRGRAVATRPVKATATPRPAAGATLEQLRAQHARRATPATAVALSRKMIQEQGDISGAHQIMETVRTGKGATENDRDYLRRVDSLQRLLHEDVELPCRNRTYNYVPRRNKVMYAVGMSPVSVNNGYTSRTRGVAAGLTGQGMDVLVTPLPGKPWDKKPLDHFTVPKEHRRYRQVIDGVTYSHNPGLPAWQGDLDVFFQVCADAYVREAMIEKPEFILAASNYLNALPALMAARRLGVPFVYEMRGFWEVSAASVRPGWGESDQYRLDRRLEFRVADQADRVVVITEEMRQDLISRGIDAEKITVAPNCVDAEEFAPLGKDGALLRRLGFSDPELPVIGFAGSVTDYEGLDLVAQALAELKSRGRQFNVLIMGAGAYLADLQALITRLGLDPETRYVSGIPGQQMPVYLSSIDIFPLARKSLPVTELVSPLKPLEAMSVGGAVVLSDVSPHLVFAGEDQQRALTFHKDDVTDLAAQLDRLLADPEERRAMGVRARAWVKESRQWSVAGQALRDSLVSVRDQNEDLAMAETDEAAGERPLKEFTVAFIGDTFTSETFLPELTALRVTPEDWRAQFAEHQVDALFIESAWQGNDRAWERIIGYYDDETHAPIVELIEHCRTSGIATMFWNKEDPVHFNRFKKTAALCDYVFTTDARTIVDYNALPDNVIKTVASAPFAAQPLLHNPLPSTREQEEAISYGGTYYGDKYATRKQGLDFLFYESAPYGLAIYERVHNDPNSPYRLPDRFRRFARQSLSYPEMCQAYKAHPIHLNGNSVVDSPSMFSRRVVEITASGSNVLSSPGRGVDETFAGAVPTVSTPDEANRQLKAWKSSEEQRHRDLWKALRHVNQAHTCAHRLTYMMRVAGFPVRSPQRPAFAIQCSAADVAVFEQQSIRPDLYLVTDSVGDVTASVPVLERPAELRAEELTSRGIEHVIIARPAVGTLSQWDVEDLVTALRFGEWSAVGKRVVRWSSGEPHLRVAALNADLNDQLVLYSADHYAAIQAGETPVLTDDKVFAWQVVKDEAPLETTTSTPAVVEVDPTGQQTVLLAGHDFKFFPEITSGLQQAGYRVIVDRWGGHNIHDEAQSQRLLAEADVIFCEWGLGNVVWYSRHKRPGQRLVVRIHAQELRKRFLNDVDIDAVDSFVFVSPVGMRRAQILFDIPASKCTVIGNTFDIGRFGAYRPTIDRHTLGMVGSVPQSKRLDLALDVIEDLTAHDPAFRLVIKGKEYSEYAWLMSREKETAYFQEQYGRIADSPALQRAVEFGGHSDDIAQWYRTEPGFILSTSDHEGTHQAIAEGGAAGCIPIIYPWAGAEFVYGDRWMVESTAEAVSRIQYLTADQDRFMEESFAVREYMNSHFAPTVIVEQILKVVRGR</sequence>
<evidence type="ECO:0000256" key="2">
    <source>
        <dbReference type="ARBA" id="ARBA00022676"/>
    </source>
</evidence>
<evidence type="ECO:0000259" key="6">
    <source>
        <dbReference type="Pfam" id="PF13524"/>
    </source>
</evidence>
<feature type="transmembrane region" description="Helical" evidence="4">
    <location>
        <begin position="38"/>
        <end position="57"/>
    </location>
</feature>
<keyword evidence="2" id="KW-0328">Glycosyltransferase</keyword>
<proteinExistence type="predicted"/>
<dbReference type="Pfam" id="PF13579">
    <property type="entry name" value="Glyco_trans_4_4"/>
    <property type="match status" value="1"/>
</dbReference>
<feature type="transmembrane region" description="Helical" evidence="4">
    <location>
        <begin position="12"/>
        <end position="32"/>
    </location>
</feature>
<dbReference type="InterPro" id="IPR001296">
    <property type="entry name" value="Glyco_trans_1"/>
</dbReference>
<dbReference type="SUPFAM" id="SSF53756">
    <property type="entry name" value="UDP-Glycosyltransferase/glycogen phosphorylase"/>
    <property type="match status" value="2"/>
</dbReference>
<reference evidence="8 9" key="1">
    <citation type="submission" date="2016-10" db="EMBL/GenBank/DDBJ databases">
        <authorList>
            <person name="de Groot N.N."/>
        </authorList>
    </citation>
    <scope>NUCLEOTIDE SEQUENCE [LARGE SCALE GENOMIC DNA]</scope>
    <source>
        <strain evidence="8 9">CGMCC 1.7054</strain>
    </source>
</reference>
<accession>A0A1I7MGL9</accession>
<dbReference type="OrthoDB" id="6713581at2"/>
<evidence type="ECO:0000313" key="8">
    <source>
        <dbReference type="EMBL" id="SFV21059.1"/>
    </source>
</evidence>
<feature type="domain" description="Glycosyl transferase family 1" evidence="5">
    <location>
        <begin position="399"/>
        <end position="563"/>
    </location>
</feature>
<keyword evidence="4" id="KW-1133">Transmembrane helix</keyword>
<evidence type="ECO:0000259" key="7">
    <source>
        <dbReference type="Pfam" id="PF13579"/>
    </source>
</evidence>
<protein>
    <recommendedName>
        <fullName evidence="1">D-inositol 3-phosphate glycosyltransferase</fullName>
    </recommendedName>
</protein>
<dbReference type="InterPro" id="IPR055259">
    <property type="entry name" value="YkvP/CgeB_Glyco_trans-like"/>
</dbReference>
<dbReference type="Pfam" id="PF13692">
    <property type="entry name" value="Glyco_trans_1_4"/>
    <property type="match status" value="1"/>
</dbReference>
<feature type="domain" description="Glycosyltransferase subfamily 4-like N-terminal" evidence="7">
    <location>
        <begin position="192"/>
        <end position="374"/>
    </location>
</feature>
<dbReference type="PANTHER" id="PTHR45947">
    <property type="entry name" value="SULFOQUINOVOSYL TRANSFERASE SQD2"/>
    <property type="match status" value="1"/>
</dbReference>
<dbReference type="InterPro" id="IPR050194">
    <property type="entry name" value="Glycosyltransferase_grp1"/>
</dbReference>
<dbReference type="InterPro" id="IPR028098">
    <property type="entry name" value="Glyco_trans_4-like_N"/>
</dbReference>
<evidence type="ECO:0000256" key="1">
    <source>
        <dbReference type="ARBA" id="ARBA00021292"/>
    </source>
</evidence>
<keyword evidence="9" id="KW-1185">Reference proteome</keyword>
<dbReference type="CDD" id="cd03794">
    <property type="entry name" value="GT4_WbuB-like"/>
    <property type="match status" value="1"/>
</dbReference>
<evidence type="ECO:0000313" key="9">
    <source>
        <dbReference type="Proteomes" id="UP000198881"/>
    </source>
</evidence>
<feature type="domain" description="Spore protein YkvP/CgeB glycosyl transferase-like" evidence="6">
    <location>
        <begin position="815"/>
        <end position="925"/>
    </location>
</feature>
<dbReference type="GO" id="GO:1901137">
    <property type="term" value="P:carbohydrate derivative biosynthetic process"/>
    <property type="evidence" value="ECO:0007669"/>
    <property type="project" value="UniProtKB-ARBA"/>
</dbReference>
<keyword evidence="4" id="KW-0812">Transmembrane</keyword>